<comment type="caution">
    <text evidence="7">The sequence shown here is derived from an EMBL/GenBank/DDBJ whole genome shotgun (WGS) entry which is preliminary data.</text>
</comment>
<protein>
    <submittedName>
        <fullName evidence="7">N-acetylglucosamine-6-phosphate deacetylase</fullName>
        <ecNumber evidence="7">3.5.1.25</ecNumber>
    </submittedName>
</protein>
<dbReference type="PIRSF" id="PIRSF038994">
    <property type="entry name" value="NagA"/>
    <property type="match status" value="1"/>
</dbReference>
<sequence length="397" mass="43087">MNNSHSFTISNAAVVTLDSVIEHGIVRVEDGNIVFVGTEDELPADKRSLWLDGVIDAGGGWLLPGFIDVHVHGGYGEDFMNANRQAFDTITKFHRDHGTTAMLATTMTQSRDALDRAIRAVYVYRHERMPYAQLEGVHLEGPFVNPKYKGAQNDAYMIDPQIDWLEDWNSRYPGLIKQVSLAPERHGALEAIRWLRAHHINAAAAHTDATYERIEAAVEAGLNQAVHTFNAMSPLHHRNPGTAGAVLSDDRIVAEVIADGIHVHPAVIRILAKTKRDHNLILITDAMSAAGLGDGQYELGGLPVTVTNGVAKLTQGDSLAGSTLTMIDAVKFVVHNLGVTIPEASVLASYNAARQLGIADRTGSIAAGKQADLVWTNSDLDIKEVWVKGISNRKGHS</sequence>
<dbReference type="InterPro" id="IPR003764">
    <property type="entry name" value="GlcNAc_6-P_deAcase"/>
</dbReference>
<dbReference type="InterPro" id="IPR011059">
    <property type="entry name" value="Metal-dep_hydrolase_composite"/>
</dbReference>
<keyword evidence="8" id="KW-1185">Reference proteome</keyword>
<evidence type="ECO:0000259" key="6">
    <source>
        <dbReference type="Pfam" id="PF01979"/>
    </source>
</evidence>
<dbReference type="Proteomes" id="UP001519273">
    <property type="component" value="Unassembled WGS sequence"/>
</dbReference>
<dbReference type="NCBIfam" id="TIGR00221">
    <property type="entry name" value="nagA"/>
    <property type="match status" value="1"/>
</dbReference>
<dbReference type="Gene3D" id="2.30.40.10">
    <property type="entry name" value="Urease, subunit C, domain 1"/>
    <property type="match status" value="1"/>
</dbReference>
<dbReference type="SUPFAM" id="SSF51556">
    <property type="entry name" value="Metallo-dependent hydrolases"/>
    <property type="match status" value="1"/>
</dbReference>
<dbReference type="EMBL" id="JAGGKP010000003">
    <property type="protein sequence ID" value="MBP1936969.1"/>
    <property type="molecule type" value="Genomic_DNA"/>
</dbReference>
<keyword evidence="3 5" id="KW-0378">Hydrolase</keyword>
<dbReference type="RefSeq" id="WP_209848516.1">
    <property type="nucleotide sequence ID" value="NZ_CBCRVE010000006.1"/>
</dbReference>
<dbReference type="PANTHER" id="PTHR11113:SF14">
    <property type="entry name" value="N-ACETYLGLUCOSAMINE-6-PHOSPHATE DEACETYLASE"/>
    <property type="match status" value="1"/>
</dbReference>
<feature type="domain" description="Amidohydrolase-related" evidence="6">
    <location>
        <begin position="62"/>
        <end position="389"/>
    </location>
</feature>
<evidence type="ECO:0000256" key="1">
    <source>
        <dbReference type="ARBA" id="ARBA00010716"/>
    </source>
</evidence>
<evidence type="ECO:0000313" key="8">
    <source>
        <dbReference type="Proteomes" id="UP001519273"/>
    </source>
</evidence>
<evidence type="ECO:0000256" key="5">
    <source>
        <dbReference type="PIRNR" id="PIRNR038994"/>
    </source>
</evidence>
<dbReference type="PANTHER" id="PTHR11113">
    <property type="entry name" value="N-ACETYLGLUCOSAMINE-6-PHOSPHATE DEACETYLASE"/>
    <property type="match status" value="1"/>
</dbReference>
<reference evidence="7 8" key="1">
    <citation type="submission" date="2021-03" db="EMBL/GenBank/DDBJ databases">
        <title>Genomic Encyclopedia of Type Strains, Phase IV (KMG-IV): sequencing the most valuable type-strain genomes for metagenomic binning, comparative biology and taxonomic classification.</title>
        <authorList>
            <person name="Goeker M."/>
        </authorList>
    </citation>
    <scope>NUCLEOTIDE SEQUENCE [LARGE SCALE GENOMIC DNA]</scope>
    <source>
        <strain evidence="7 8">DSM 23491</strain>
    </source>
</reference>
<dbReference type="Gene3D" id="3.20.20.140">
    <property type="entry name" value="Metal-dependent hydrolases"/>
    <property type="match status" value="1"/>
</dbReference>
<evidence type="ECO:0000256" key="4">
    <source>
        <dbReference type="ARBA" id="ARBA00023277"/>
    </source>
</evidence>
<organism evidence="7 8">
    <name type="scientific">Paenibacillus sediminis</name>
    <dbReference type="NCBI Taxonomy" id="664909"/>
    <lineage>
        <taxon>Bacteria</taxon>
        <taxon>Bacillati</taxon>
        <taxon>Bacillota</taxon>
        <taxon>Bacilli</taxon>
        <taxon>Bacillales</taxon>
        <taxon>Paenibacillaceae</taxon>
        <taxon>Paenibacillus</taxon>
    </lineage>
</organism>
<comment type="similarity">
    <text evidence="1 5">Belongs to the metallo-dependent hydrolases superfamily. NagA family.</text>
</comment>
<dbReference type="Pfam" id="PF01979">
    <property type="entry name" value="Amidohydro_1"/>
    <property type="match status" value="1"/>
</dbReference>
<gene>
    <name evidence="7" type="ORF">J2Z20_001851</name>
</gene>
<evidence type="ECO:0000313" key="7">
    <source>
        <dbReference type="EMBL" id="MBP1936969.1"/>
    </source>
</evidence>
<keyword evidence="4 5" id="KW-0119">Carbohydrate metabolism</keyword>
<keyword evidence="2" id="KW-0479">Metal-binding</keyword>
<proteinExistence type="inferred from homology"/>
<dbReference type="CDD" id="cd00854">
    <property type="entry name" value="NagA"/>
    <property type="match status" value="1"/>
</dbReference>
<dbReference type="EC" id="3.5.1.25" evidence="7"/>
<name>A0ABS4H361_9BACL</name>
<evidence type="ECO:0000256" key="3">
    <source>
        <dbReference type="ARBA" id="ARBA00022801"/>
    </source>
</evidence>
<accession>A0ABS4H361</accession>
<dbReference type="InterPro" id="IPR006680">
    <property type="entry name" value="Amidohydro-rel"/>
</dbReference>
<dbReference type="SUPFAM" id="SSF51338">
    <property type="entry name" value="Composite domain of metallo-dependent hydrolases"/>
    <property type="match status" value="1"/>
</dbReference>
<dbReference type="InterPro" id="IPR032466">
    <property type="entry name" value="Metal_Hydrolase"/>
</dbReference>
<dbReference type="GO" id="GO:0008448">
    <property type="term" value="F:N-acetylglucosamine-6-phosphate deacetylase activity"/>
    <property type="evidence" value="ECO:0007669"/>
    <property type="project" value="UniProtKB-EC"/>
</dbReference>
<evidence type="ECO:0000256" key="2">
    <source>
        <dbReference type="ARBA" id="ARBA00022723"/>
    </source>
</evidence>